<keyword evidence="1" id="KW-0812">Transmembrane</keyword>
<reference evidence="2" key="2">
    <citation type="submission" date="2025-08" db="UniProtKB">
        <authorList>
            <consortium name="Ensembl"/>
        </authorList>
    </citation>
    <scope>IDENTIFICATION</scope>
</reference>
<dbReference type="AlphaFoldDB" id="A0A668AQJ7"/>
<keyword evidence="1" id="KW-0472">Membrane</keyword>
<reference evidence="2" key="1">
    <citation type="submission" date="2019-06" db="EMBL/GenBank/DDBJ databases">
        <authorList>
            <consortium name="Wellcome Sanger Institute Data Sharing"/>
        </authorList>
    </citation>
    <scope>NUCLEOTIDE SEQUENCE [LARGE SCALE GENOMIC DNA]</scope>
</reference>
<keyword evidence="3" id="KW-1185">Reference proteome</keyword>
<keyword evidence="1" id="KW-1133">Transmembrane helix</keyword>
<feature type="transmembrane region" description="Helical" evidence="1">
    <location>
        <begin position="25"/>
        <end position="42"/>
    </location>
</feature>
<sequence>MGAGRQVRLLLWKNWTIRRRQKMRFFMEIMWPVMLFMGLVWLRRANPLYRQHECHFPSKAMPSAGILPWIQGIFCNANNPCFQYPTRGESPGLVSNYNNSILAQFYLDAQELLLRDPEVLQLGRLWRELTAMSNFMDTLRTHPERILGRGVKVEAILKDDELLTSYLLRDVPLTESVVHQLVNAHIRPEQFAYGVPDLHIKDIACNAILLERFLIFPNRWGLYAVRNAMCALTQQRLQIIEDKFYANVDFFKLFRLVSGDLCHLIIKIGYSI</sequence>
<dbReference type="Ensembl" id="ENSMMDT00005056916.1">
    <property type="protein sequence ID" value="ENSMMDP00005055852.1"/>
    <property type="gene ID" value="ENSMMDG00005024971.1"/>
</dbReference>
<evidence type="ECO:0000313" key="3">
    <source>
        <dbReference type="Proteomes" id="UP000472263"/>
    </source>
</evidence>
<accession>A0A668AQJ7</accession>
<dbReference type="GeneTree" id="ENSGT00940000155624"/>
<organism evidence="2 3">
    <name type="scientific">Myripristis murdjan</name>
    <name type="common">pinecone soldierfish</name>
    <dbReference type="NCBI Taxonomy" id="586833"/>
    <lineage>
        <taxon>Eukaryota</taxon>
        <taxon>Metazoa</taxon>
        <taxon>Chordata</taxon>
        <taxon>Craniata</taxon>
        <taxon>Vertebrata</taxon>
        <taxon>Euteleostomi</taxon>
        <taxon>Actinopterygii</taxon>
        <taxon>Neopterygii</taxon>
        <taxon>Teleostei</taxon>
        <taxon>Neoteleostei</taxon>
        <taxon>Acanthomorphata</taxon>
        <taxon>Holocentriformes</taxon>
        <taxon>Holocentridae</taxon>
        <taxon>Myripristis</taxon>
    </lineage>
</organism>
<evidence type="ECO:0000256" key="1">
    <source>
        <dbReference type="SAM" id="Phobius"/>
    </source>
</evidence>
<reference evidence="2" key="3">
    <citation type="submission" date="2025-09" db="UniProtKB">
        <authorList>
            <consortium name="Ensembl"/>
        </authorList>
    </citation>
    <scope>IDENTIFICATION</scope>
</reference>
<proteinExistence type="predicted"/>
<gene>
    <name evidence="2" type="primary">ABCA4</name>
    <name evidence="2" type="synonym">abca4a</name>
</gene>
<protein>
    <submittedName>
        <fullName evidence="2">ATP-binding cassette, sub-family A (ABC1), member 4a</fullName>
    </submittedName>
</protein>
<dbReference type="Proteomes" id="UP000472263">
    <property type="component" value="Chromosome 20"/>
</dbReference>
<evidence type="ECO:0000313" key="2">
    <source>
        <dbReference type="Ensembl" id="ENSMMDP00005055852.1"/>
    </source>
</evidence>
<name>A0A668AQJ7_9TELE</name>